<evidence type="ECO:0000256" key="8">
    <source>
        <dbReference type="ARBA" id="ARBA00037539"/>
    </source>
</evidence>
<dbReference type="Pfam" id="PF00320">
    <property type="entry name" value="GATA"/>
    <property type="match status" value="1"/>
</dbReference>
<keyword evidence="5" id="KW-0238">DNA-binding</keyword>
<dbReference type="PROSITE" id="PS00344">
    <property type="entry name" value="GATA_ZN_FINGER_1"/>
    <property type="match status" value="1"/>
</dbReference>
<comment type="caution">
    <text evidence="12">The sequence shown here is derived from an EMBL/GenBank/DDBJ whole genome shotgun (WGS) entry which is preliminary data.</text>
</comment>
<keyword evidence="4" id="KW-0805">Transcription regulation</keyword>
<evidence type="ECO:0000313" key="12">
    <source>
        <dbReference type="EMBL" id="MED6125323.1"/>
    </source>
</evidence>
<gene>
    <name evidence="12" type="ORF">PIB30_067462</name>
</gene>
<dbReference type="SMART" id="SM00401">
    <property type="entry name" value="ZnF_GATA"/>
    <property type="match status" value="1"/>
</dbReference>
<dbReference type="EMBL" id="JASCZI010030913">
    <property type="protein sequence ID" value="MED6125323.1"/>
    <property type="molecule type" value="Genomic_DNA"/>
</dbReference>
<dbReference type="PROSITE" id="PS50114">
    <property type="entry name" value="GATA_ZN_FINGER_2"/>
    <property type="match status" value="1"/>
</dbReference>
<evidence type="ECO:0000313" key="13">
    <source>
        <dbReference type="Proteomes" id="UP001341840"/>
    </source>
</evidence>
<dbReference type="PANTHER" id="PTHR47172">
    <property type="entry name" value="OS01G0976800 PROTEIN"/>
    <property type="match status" value="1"/>
</dbReference>
<dbReference type="PANTHER" id="PTHR47172:SF24">
    <property type="entry name" value="GATA ZINC FINGER DOMAIN-CONTAINING PROTEIN 14-RELATED"/>
    <property type="match status" value="1"/>
</dbReference>
<evidence type="ECO:0000256" key="3">
    <source>
        <dbReference type="ARBA" id="ARBA00022833"/>
    </source>
</evidence>
<comment type="similarity">
    <text evidence="7">Belongs to the type IV zinc-finger family. Class B subfamily.</text>
</comment>
<proteinExistence type="inferred from homology"/>
<keyword evidence="13" id="KW-1185">Reference proteome</keyword>
<keyword evidence="1" id="KW-0479">Metal-binding</keyword>
<evidence type="ECO:0000256" key="2">
    <source>
        <dbReference type="ARBA" id="ARBA00022771"/>
    </source>
</evidence>
<evidence type="ECO:0000256" key="5">
    <source>
        <dbReference type="ARBA" id="ARBA00023125"/>
    </source>
</evidence>
<evidence type="ECO:0000259" key="11">
    <source>
        <dbReference type="PROSITE" id="PS50114"/>
    </source>
</evidence>
<feature type="compositionally biased region" description="Basic residues" evidence="10">
    <location>
        <begin position="46"/>
        <end position="62"/>
    </location>
</feature>
<name>A0ABU6RMJ2_9FABA</name>
<protein>
    <recommendedName>
        <fullName evidence="11">GATA-type domain-containing protein</fullName>
    </recommendedName>
</protein>
<dbReference type="InterPro" id="IPR013088">
    <property type="entry name" value="Znf_NHR/GATA"/>
</dbReference>
<evidence type="ECO:0000256" key="10">
    <source>
        <dbReference type="SAM" id="MobiDB-lite"/>
    </source>
</evidence>
<comment type="function">
    <text evidence="8">Transcriptional regulator that specifically binds 5'-GATA-3' or 5'-GAT-3' motifs within gene promoters.</text>
</comment>
<evidence type="ECO:0000256" key="9">
    <source>
        <dbReference type="PROSITE-ProRule" id="PRU00094"/>
    </source>
</evidence>
<dbReference type="SUPFAM" id="SSF57716">
    <property type="entry name" value="Glucocorticoid receptor-like (DNA-binding domain)"/>
    <property type="match status" value="1"/>
</dbReference>
<feature type="region of interest" description="Disordered" evidence="10">
    <location>
        <begin position="46"/>
        <end position="78"/>
    </location>
</feature>
<keyword evidence="6" id="KW-0804">Transcription</keyword>
<organism evidence="12 13">
    <name type="scientific">Stylosanthes scabra</name>
    <dbReference type="NCBI Taxonomy" id="79078"/>
    <lineage>
        <taxon>Eukaryota</taxon>
        <taxon>Viridiplantae</taxon>
        <taxon>Streptophyta</taxon>
        <taxon>Embryophyta</taxon>
        <taxon>Tracheophyta</taxon>
        <taxon>Spermatophyta</taxon>
        <taxon>Magnoliopsida</taxon>
        <taxon>eudicotyledons</taxon>
        <taxon>Gunneridae</taxon>
        <taxon>Pentapetalae</taxon>
        <taxon>rosids</taxon>
        <taxon>fabids</taxon>
        <taxon>Fabales</taxon>
        <taxon>Fabaceae</taxon>
        <taxon>Papilionoideae</taxon>
        <taxon>50 kb inversion clade</taxon>
        <taxon>dalbergioids sensu lato</taxon>
        <taxon>Dalbergieae</taxon>
        <taxon>Pterocarpus clade</taxon>
        <taxon>Stylosanthes</taxon>
    </lineage>
</organism>
<evidence type="ECO:0000256" key="6">
    <source>
        <dbReference type="ARBA" id="ARBA00023163"/>
    </source>
</evidence>
<reference evidence="12 13" key="1">
    <citation type="journal article" date="2023" name="Plants (Basel)">
        <title>Bridging the Gap: Combining Genomics and Transcriptomics Approaches to Understand Stylosanthes scabra, an Orphan Legume from the Brazilian Caatinga.</title>
        <authorList>
            <person name="Ferreira-Neto J.R.C."/>
            <person name="da Silva M.D."/>
            <person name="Binneck E."/>
            <person name="de Melo N.F."/>
            <person name="da Silva R.H."/>
            <person name="de Melo A.L.T.M."/>
            <person name="Pandolfi V."/>
            <person name="Bustamante F.O."/>
            <person name="Brasileiro-Vidal A.C."/>
            <person name="Benko-Iseppon A.M."/>
        </authorList>
    </citation>
    <scope>NUCLEOTIDE SEQUENCE [LARGE SCALE GENOMIC DNA]</scope>
    <source>
        <tissue evidence="12">Leaves</tissue>
    </source>
</reference>
<dbReference type="Gene3D" id="3.30.50.10">
    <property type="entry name" value="Erythroid Transcription Factor GATA-1, subunit A"/>
    <property type="match status" value="1"/>
</dbReference>
<evidence type="ECO:0000256" key="1">
    <source>
        <dbReference type="ARBA" id="ARBA00022723"/>
    </source>
</evidence>
<dbReference type="Proteomes" id="UP001341840">
    <property type="component" value="Unassembled WGS sequence"/>
</dbReference>
<accession>A0ABU6RMJ2</accession>
<dbReference type="InterPro" id="IPR000679">
    <property type="entry name" value="Znf_GATA"/>
</dbReference>
<keyword evidence="2 9" id="KW-0863">Zinc-finger</keyword>
<feature type="domain" description="GATA-type" evidence="11">
    <location>
        <begin position="7"/>
        <end position="43"/>
    </location>
</feature>
<dbReference type="CDD" id="cd00202">
    <property type="entry name" value="ZnF_GATA"/>
    <property type="match status" value="1"/>
</dbReference>
<keyword evidence="3" id="KW-0862">Zinc</keyword>
<evidence type="ECO:0000256" key="7">
    <source>
        <dbReference type="ARBA" id="ARBA00024019"/>
    </source>
</evidence>
<evidence type="ECO:0000256" key="4">
    <source>
        <dbReference type="ARBA" id="ARBA00023015"/>
    </source>
</evidence>
<sequence length="115" mass="12870">MEVQVGAVSNRSCNDCHTTSTPLWRAGPDGPRSLCNACGLRYRKRRKALDKGGAKKSRKRNNRATSGHGHSHDHDDDEVDFGCNLEPYTLHGRRQFKLKEEEEAAILLMALSCAY</sequence>